<organism evidence="7 8">
    <name type="scientific">Leeuwenhoekiella nanhaiensis</name>
    <dbReference type="NCBI Taxonomy" id="1655491"/>
    <lineage>
        <taxon>Bacteria</taxon>
        <taxon>Pseudomonadati</taxon>
        <taxon>Bacteroidota</taxon>
        <taxon>Flavobacteriia</taxon>
        <taxon>Flavobacteriales</taxon>
        <taxon>Flavobacteriaceae</taxon>
        <taxon>Leeuwenhoekiella</taxon>
    </lineage>
</organism>
<dbReference type="PROSITE" id="PS50977">
    <property type="entry name" value="HTH_TETR_2"/>
    <property type="match status" value="1"/>
</dbReference>
<keyword evidence="1" id="KW-0805">Transcription regulation</keyword>
<dbReference type="EMBL" id="NQXA01000004">
    <property type="protein sequence ID" value="PHQ29619.1"/>
    <property type="molecule type" value="Genomic_DNA"/>
</dbReference>
<dbReference type="InterPro" id="IPR001647">
    <property type="entry name" value="HTH_TetR"/>
</dbReference>
<dbReference type="AlphaFoldDB" id="A0A2G1VT41"/>
<comment type="caution">
    <text evidence="7">The sequence shown here is derived from an EMBL/GenBank/DDBJ whole genome shotgun (WGS) entry which is preliminary data.</text>
</comment>
<dbReference type="Gene3D" id="1.10.357.10">
    <property type="entry name" value="Tetracycline Repressor, domain 2"/>
    <property type="match status" value="1"/>
</dbReference>
<name>A0A2G1VT41_9FLAO</name>
<evidence type="ECO:0000313" key="8">
    <source>
        <dbReference type="Proteomes" id="UP000229433"/>
    </source>
</evidence>
<evidence type="ECO:0000256" key="3">
    <source>
        <dbReference type="ARBA" id="ARBA00023163"/>
    </source>
</evidence>
<dbReference type="PANTHER" id="PTHR30055">
    <property type="entry name" value="HTH-TYPE TRANSCRIPTIONAL REGULATOR RUTR"/>
    <property type="match status" value="1"/>
</dbReference>
<protein>
    <submittedName>
        <fullName evidence="7">TetR family transcriptional regulator</fullName>
    </submittedName>
</protein>
<dbReference type="Pfam" id="PF00440">
    <property type="entry name" value="TetR_N"/>
    <property type="match status" value="1"/>
</dbReference>
<sequence length="203" mass="23185">MSREYIDQGRTRQKQKTRERILSSAQGFLQQGRDFTLEEVAEQAGVSRATIYRYFPNSEILSAEAALDVNTESCESIYRYSKASNEQQTLLNIQDYFNRLALDNEPAFRKYLSVLLHTSELSENRGARRPKTLQLALEDSQLNLSKEDFQNLKNMASVLMGIEPIIVTKDVCGLDNNQSMKLLKWGFEMMLKGIISQNSNASK</sequence>
<evidence type="ECO:0000259" key="5">
    <source>
        <dbReference type="PROSITE" id="PS50943"/>
    </source>
</evidence>
<evidence type="ECO:0000256" key="2">
    <source>
        <dbReference type="ARBA" id="ARBA00023125"/>
    </source>
</evidence>
<gene>
    <name evidence="7" type="ORF">CJ305_09920</name>
</gene>
<dbReference type="PANTHER" id="PTHR30055:SF234">
    <property type="entry name" value="HTH-TYPE TRANSCRIPTIONAL REGULATOR BETI"/>
    <property type="match status" value="1"/>
</dbReference>
<dbReference type="InterPro" id="IPR050109">
    <property type="entry name" value="HTH-type_TetR-like_transc_reg"/>
</dbReference>
<accession>A0A2G1VT41</accession>
<evidence type="ECO:0000256" key="4">
    <source>
        <dbReference type="PROSITE-ProRule" id="PRU00335"/>
    </source>
</evidence>
<feature type="DNA-binding region" description="H-T-H motif" evidence="4">
    <location>
        <begin position="36"/>
        <end position="55"/>
    </location>
</feature>
<dbReference type="GO" id="GO:0000976">
    <property type="term" value="F:transcription cis-regulatory region binding"/>
    <property type="evidence" value="ECO:0007669"/>
    <property type="project" value="TreeGrafter"/>
</dbReference>
<keyword evidence="3" id="KW-0804">Transcription</keyword>
<dbReference type="Proteomes" id="UP000229433">
    <property type="component" value="Unassembled WGS sequence"/>
</dbReference>
<dbReference type="OrthoDB" id="9795011at2"/>
<feature type="domain" description="HTH tetR-type" evidence="6">
    <location>
        <begin position="15"/>
        <end position="73"/>
    </location>
</feature>
<dbReference type="RefSeq" id="WP_099646113.1">
    <property type="nucleotide sequence ID" value="NZ_KZ319290.1"/>
</dbReference>
<feature type="domain" description="HTH cro/C1-type" evidence="5">
    <location>
        <begin position="33"/>
        <end position="54"/>
    </location>
</feature>
<evidence type="ECO:0000313" key="7">
    <source>
        <dbReference type="EMBL" id="PHQ29619.1"/>
    </source>
</evidence>
<dbReference type="InterPro" id="IPR001387">
    <property type="entry name" value="Cro/C1-type_HTH"/>
</dbReference>
<proteinExistence type="predicted"/>
<dbReference type="PROSITE" id="PS50943">
    <property type="entry name" value="HTH_CROC1"/>
    <property type="match status" value="1"/>
</dbReference>
<dbReference type="InterPro" id="IPR009057">
    <property type="entry name" value="Homeodomain-like_sf"/>
</dbReference>
<dbReference type="SUPFAM" id="SSF46689">
    <property type="entry name" value="Homeodomain-like"/>
    <property type="match status" value="1"/>
</dbReference>
<reference evidence="7 8" key="1">
    <citation type="submission" date="2017-08" db="EMBL/GenBank/DDBJ databases">
        <title>The whole genome shortgun sequences of strain Leeuwenhoekiella nanhaiensis G18 from the South China Sea.</title>
        <authorList>
            <person name="Liu Q."/>
        </authorList>
    </citation>
    <scope>NUCLEOTIDE SEQUENCE [LARGE SCALE GENOMIC DNA]</scope>
    <source>
        <strain evidence="7 8">G18</strain>
    </source>
</reference>
<keyword evidence="8" id="KW-1185">Reference proteome</keyword>
<dbReference type="GO" id="GO:0003700">
    <property type="term" value="F:DNA-binding transcription factor activity"/>
    <property type="evidence" value="ECO:0007669"/>
    <property type="project" value="TreeGrafter"/>
</dbReference>
<evidence type="ECO:0000256" key="1">
    <source>
        <dbReference type="ARBA" id="ARBA00023015"/>
    </source>
</evidence>
<keyword evidence="2 4" id="KW-0238">DNA-binding</keyword>
<evidence type="ECO:0000259" key="6">
    <source>
        <dbReference type="PROSITE" id="PS50977"/>
    </source>
</evidence>